<accession>A0A1I2E039</accession>
<gene>
    <name evidence="2" type="ORF">SAMN05216245_12624</name>
</gene>
<dbReference type="Pfam" id="PF15919">
    <property type="entry name" value="HicB_lk_antitox"/>
    <property type="match status" value="1"/>
</dbReference>
<protein>
    <submittedName>
        <fullName evidence="2">Predicted nuclease of the RNAse H fold, HicB family</fullName>
    </submittedName>
</protein>
<sequence>MKDINFYMNLDYPYEITPEEDSGYHAEIPLLPGCIAHGETEEEALQYLNVAKCEWISGMLERHIPIPQPPYKVISVSHNWKRTGR</sequence>
<organism evidence="2 3">
    <name type="scientific">Succiniclasticum ruminis DSM 9236</name>
    <dbReference type="NCBI Taxonomy" id="1123323"/>
    <lineage>
        <taxon>Bacteria</taxon>
        <taxon>Bacillati</taxon>
        <taxon>Bacillota</taxon>
        <taxon>Negativicutes</taxon>
        <taxon>Acidaminococcales</taxon>
        <taxon>Acidaminococcaceae</taxon>
        <taxon>Succiniclasticum</taxon>
    </lineage>
</organism>
<proteinExistence type="predicted"/>
<dbReference type="InterPro" id="IPR031807">
    <property type="entry name" value="HicB-like"/>
</dbReference>
<keyword evidence="3" id="KW-1185">Reference proteome</keyword>
<dbReference type="AlphaFoldDB" id="A0A1I2E039"/>
<name>A0A1I2E039_9FIRM</name>
<reference evidence="2 3" key="1">
    <citation type="submission" date="2016-10" db="EMBL/GenBank/DDBJ databases">
        <authorList>
            <person name="de Groot N.N."/>
        </authorList>
    </citation>
    <scope>NUCLEOTIDE SEQUENCE [LARGE SCALE GENOMIC DNA]</scope>
    <source>
        <strain evidence="2 3">DSM 9236</strain>
    </source>
</reference>
<dbReference type="InterPro" id="IPR035069">
    <property type="entry name" value="TTHA1013/TTHA0281-like"/>
</dbReference>
<dbReference type="InterPro" id="IPR051404">
    <property type="entry name" value="TA_system_antitoxin"/>
</dbReference>
<dbReference type="PANTHER" id="PTHR34504:SF2">
    <property type="entry name" value="UPF0150 PROTEIN SSL0259"/>
    <property type="match status" value="1"/>
</dbReference>
<dbReference type="RefSeq" id="WP_093914286.1">
    <property type="nucleotide sequence ID" value="NZ_FONL01000026.1"/>
</dbReference>
<dbReference type="Proteomes" id="UP000198896">
    <property type="component" value="Unassembled WGS sequence"/>
</dbReference>
<evidence type="ECO:0000313" key="3">
    <source>
        <dbReference type="Proteomes" id="UP000198896"/>
    </source>
</evidence>
<dbReference type="STRING" id="1123323.SAMN05216245_12624"/>
<dbReference type="SUPFAM" id="SSF143100">
    <property type="entry name" value="TTHA1013/TTHA0281-like"/>
    <property type="match status" value="1"/>
</dbReference>
<evidence type="ECO:0000313" key="2">
    <source>
        <dbReference type="EMBL" id="SFE85921.1"/>
    </source>
</evidence>
<dbReference type="EMBL" id="FONL01000026">
    <property type="protein sequence ID" value="SFE85921.1"/>
    <property type="molecule type" value="Genomic_DNA"/>
</dbReference>
<dbReference type="Gene3D" id="3.30.160.250">
    <property type="match status" value="1"/>
</dbReference>
<feature type="domain" description="HicB-like antitoxin of toxin-antitoxin system" evidence="1">
    <location>
        <begin position="12"/>
        <end position="69"/>
    </location>
</feature>
<dbReference type="PANTHER" id="PTHR34504">
    <property type="entry name" value="ANTITOXIN HICB"/>
    <property type="match status" value="1"/>
</dbReference>
<evidence type="ECO:0000259" key="1">
    <source>
        <dbReference type="Pfam" id="PF15919"/>
    </source>
</evidence>